<accession>A0A3P7J634</accession>
<feature type="domain" description="Potassium channel" evidence="12">
    <location>
        <begin position="99"/>
        <end position="170"/>
    </location>
</feature>
<feature type="transmembrane region" description="Helical" evidence="11">
    <location>
        <begin position="93"/>
        <end position="111"/>
    </location>
</feature>
<dbReference type="GO" id="GO:0015271">
    <property type="term" value="F:outward rectifier potassium channel activity"/>
    <property type="evidence" value="ECO:0007669"/>
    <property type="project" value="TreeGrafter"/>
</dbReference>
<keyword evidence="4 11" id="KW-0812">Transmembrane</keyword>
<evidence type="ECO:0000256" key="9">
    <source>
        <dbReference type="ARBA" id="ARBA00023136"/>
    </source>
</evidence>
<proteinExistence type="predicted"/>
<keyword evidence="6" id="KW-0630">Potassium</keyword>
<keyword evidence="2" id="KW-0813">Transport</keyword>
<evidence type="ECO:0000313" key="13">
    <source>
        <dbReference type="EMBL" id="VDM80860.1"/>
    </source>
</evidence>
<keyword evidence="9 11" id="KW-0472">Membrane</keyword>
<evidence type="ECO:0000256" key="11">
    <source>
        <dbReference type="SAM" id="Phobius"/>
    </source>
</evidence>
<evidence type="ECO:0000256" key="3">
    <source>
        <dbReference type="ARBA" id="ARBA00022538"/>
    </source>
</evidence>
<keyword evidence="5" id="KW-0631">Potassium channel</keyword>
<feature type="transmembrane region" description="Helical" evidence="11">
    <location>
        <begin position="123"/>
        <end position="142"/>
    </location>
</feature>
<keyword evidence="7 11" id="KW-1133">Transmembrane helix</keyword>
<organism evidence="13 14">
    <name type="scientific">Strongylus vulgaris</name>
    <name type="common">Blood worm</name>
    <dbReference type="NCBI Taxonomy" id="40348"/>
    <lineage>
        <taxon>Eukaryota</taxon>
        <taxon>Metazoa</taxon>
        <taxon>Ecdysozoa</taxon>
        <taxon>Nematoda</taxon>
        <taxon>Chromadorea</taxon>
        <taxon>Rhabditida</taxon>
        <taxon>Rhabditina</taxon>
        <taxon>Rhabditomorpha</taxon>
        <taxon>Strongyloidea</taxon>
        <taxon>Strongylidae</taxon>
        <taxon>Strongylus</taxon>
    </lineage>
</organism>
<keyword evidence="8" id="KW-0406">Ion transport</keyword>
<evidence type="ECO:0000256" key="8">
    <source>
        <dbReference type="ARBA" id="ARBA00023065"/>
    </source>
</evidence>
<evidence type="ECO:0000256" key="5">
    <source>
        <dbReference type="ARBA" id="ARBA00022826"/>
    </source>
</evidence>
<evidence type="ECO:0000256" key="1">
    <source>
        <dbReference type="ARBA" id="ARBA00004141"/>
    </source>
</evidence>
<feature type="transmembrane region" description="Helical" evidence="11">
    <location>
        <begin position="56"/>
        <end position="73"/>
    </location>
</feature>
<evidence type="ECO:0000256" key="6">
    <source>
        <dbReference type="ARBA" id="ARBA00022958"/>
    </source>
</evidence>
<protein>
    <recommendedName>
        <fullName evidence="12">Potassium channel domain-containing protein</fullName>
    </recommendedName>
</protein>
<dbReference type="EMBL" id="UYYB01110415">
    <property type="protein sequence ID" value="VDM80860.1"/>
    <property type="molecule type" value="Genomic_DNA"/>
</dbReference>
<dbReference type="OrthoDB" id="257992at2759"/>
<dbReference type="PANTHER" id="PTHR10027">
    <property type="entry name" value="CALCIUM-ACTIVATED POTASSIUM CHANNEL ALPHA CHAIN"/>
    <property type="match status" value="1"/>
</dbReference>
<reference evidence="13 14" key="1">
    <citation type="submission" date="2018-11" db="EMBL/GenBank/DDBJ databases">
        <authorList>
            <consortium name="Pathogen Informatics"/>
        </authorList>
    </citation>
    <scope>NUCLEOTIDE SEQUENCE [LARGE SCALE GENOMIC DNA]</scope>
</reference>
<evidence type="ECO:0000259" key="12">
    <source>
        <dbReference type="Pfam" id="PF07885"/>
    </source>
</evidence>
<keyword evidence="10" id="KW-0407">Ion channel</keyword>
<dbReference type="Proteomes" id="UP000270094">
    <property type="component" value="Unassembled WGS sequence"/>
</dbReference>
<keyword evidence="3" id="KW-0633">Potassium transport</keyword>
<dbReference type="Pfam" id="PF07885">
    <property type="entry name" value="Ion_trans_2"/>
    <property type="match status" value="1"/>
</dbReference>
<dbReference type="InterPro" id="IPR047871">
    <property type="entry name" value="K_chnl_Slo-like"/>
</dbReference>
<feature type="transmembrane region" description="Helical" evidence="11">
    <location>
        <begin position="30"/>
        <end position="49"/>
    </location>
</feature>
<name>A0A3P7J634_STRVU</name>
<dbReference type="GO" id="GO:0005228">
    <property type="term" value="F:intracellular sodium-activated potassium channel activity"/>
    <property type="evidence" value="ECO:0007669"/>
    <property type="project" value="TreeGrafter"/>
</dbReference>
<dbReference type="AlphaFoldDB" id="A0A3P7J634"/>
<dbReference type="Gene3D" id="1.10.287.70">
    <property type="match status" value="1"/>
</dbReference>
<comment type="subcellular location">
    <subcellularLocation>
        <location evidence="1">Membrane</location>
        <topology evidence="1">Multi-pass membrane protein</topology>
    </subcellularLocation>
</comment>
<sequence>MLPIDCLDCLNDMNGKIACLFQGNIFRLLINVHFLLELVTSFPFAITIFQPKLRRLFVPVFLNCWLAKGSLQAMMNDLNRGSFMNQSALFRQLLLLFSIMLCLIFTGNFYCIEHLQRGGDRQFDLFTSFYFVMVTFSTVGYGDWYPDTWMSRLCVVSFICIALVLLPSQVKYFL</sequence>
<evidence type="ECO:0000256" key="7">
    <source>
        <dbReference type="ARBA" id="ARBA00022989"/>
    </source>
</evidence>
<dbReference type="PANTHER" id="PTHR10027:SF10">
    <property type="entry name" value="SLOWPOKE 2, ISOFORM D"/>
    <property type="match status" value="1"/>
</dbReference>
<feature type="transmembrane region" description="Helical" evidence="11">
    <location>
        <begin position="148"/>
        <end position="166"/>
    </location>
</feature>
<dbReference type="GO" id="GO:0005886">
    <property type="term" value="C:plasma membrane"/>
    <property type="evidence" value="ECO:0007669"/>
    <property type="project" value="TreeGrafter"/>
</dbReference>
<keyword evidence="14" id="KW-1185">Reference proteome</keyword>
<dbReference type="SUPFAM" id="SSF81324">
    <property type="entry name" value="Voltage-gated potassium channels"/>
    <property type="match status" value="1"/>
</dbReference>
<evidence type="ECO:0000313" key="14">
    <source>
        <dbReference type="Proteomes" id="UP000270094"/>
    </source>
</evidence>
<dbReference type="PRINTS" id="PR00169">
    <property type="entry name" value="KCHANNEL"/>
</dbReference>
<evidence type="ECO:0000256" key="4">
    <source>
        <dbReference type="ARBA" id="ARBA00022692"/>
    </source>
</evidence>
<evidence type="ECO:0000256" key="10">
    <source>
        <dbReference type="ARBA" id="ARBA00023303"/>
    </source>
</evidence>
<gene>
    <name evidence="13" type="ORF">SVUK_LOCUS15858</name>
</gene>
<evidence type="ECO:0000256" key="2">
    <source>
        <dbReference type="ARBA" id="ARBA00022448"/>
    </source>
</evidence>
<dbReference type="InterPro" id="IPR013099">
    <property type="entry name" value="K_chnl_dom"/>
</dbReference>